<dbReference type="AlphaFoldDB" id="A0AAX0QA09"/>
<feature type="region of interest" description="Disordered" evidence="1">
    <location>
        <begin position="147"/>
        <end position="169"/>
    </location>
</feature>
<accession>A0AAX0QA09</accession>
<evidence type="ECO:0000313" key="3">
    <source>
        <dbReference type="Proteomes" id="UP000243820"/>
    </source>
</evidence>
<comment type="caution">
    <text evidence="2">The sequence shown here is derived from an EMBL/GenBank/DDBJ whole genome shotgun (WGS) entry which is preliminary data.</text>
</comment>
<evidence type="ECO:0000256" key="1">
    <source>
        <dbReference type="SAM" id="MobiDB-lite"/>
    </source>
</evidence>
<dbReference type="EMBL" id="LMVO01000001">
    <property type="protein sequence ID" value="PAV10251.1"/>
    <property type="molecule type" value="Genomic_DNA"/>
</dbReference>
<dbReference type="RefSeq" id="WP_095641668.1">
    <property type="nucleotide sequence ID" value="NZ_LMVO01000001.1"/>
</dbReference>
<organism evidence="2 3">
    <name type="scientific">Methanocorpusculum parvum</name>
    <dbReference type="NCBI Taxonomy" id="2193"/>
    <lineage>
        <taxon>Archaea</taxon>
        <taxon>Methanobacteriati</taxon>
        <taxon>Methanobacteriota</taxon>
        <taxon>Stenosarchaea group</taxon>
        <taxon>Methanomicrobia</taxon>
        <taxon>Methanomicrobiales</taxon>
        <taxon>Methanocorpusculaceae</taxon>
        <taxon>Methanocorpusculum</taxon>
    </lineage>
</organism>
<reference evidence="2 3" key="1">
    <citation type="journal article" date="2017" name="BMC Genomics">
        <title>Genomic analysis of methanogenic archaea reveals a shift towards energy conservation.</title>
        <authorList>
            <person name="Gilmore S.P."/>
            <person name="Henske J.K."/>
            <person name="Sexton J.A."/>
            <person name="Solomon K.V."/>
            <person name="Seppala S."/>
            <person name="Yoo J.I."/>
            <person name="Huyett L.M."/>
            <person name="Pressman A."/>
            <person name="Cogan J.Z."/>
            <person name="Kivenson V."/>
            <person name="Peng X."/>
            <person name="Tan Y."/>
            <person name="Valentine D.L."/>
            <person name="O'Malley M.A."/>
        </authorList>
    </citation>
    <scope>NUCLEOTIDE SEQUENCE [LARGE SCALE GENOMIC DNA]</scope>
    <source>
        <strain evidence="2 3">XII</strain>
    </source>
</reference>
<sequence>MRHEVLYQYDLPIEILDDIPRTEEVLHVVYARSKDKFLIPILLTRLRMLWGYPERQTVYRIYEMNYIDLLEASVRVPAAVAPTLTLKTVNNDKYVFHNLKNSVEELRAALLTLREMMNMKAGNNWEIAAKHNLLTEEYLVRQSVHKPAEGTGEDDVFEEEPPAGSRAGKSAESLFADLAERNGAGDAFFEERGGQTGKEIEEAKAAWVSRMVESVSPKPEPVKKADEPVNDVIVFEKDSGKMDDQWHDEGKGDAMILPGGRTRVGGGRYKHLANDSMGLPEDDDSVVYVSKTVRPDIQRPPAARPVSPVTLEPREGLDDEAIDKSLEALKYLRENGIITEDEYKKRCLGLFKRTGL</sequence>
<protein>
    <recommendedName>
        <fullName evidence="4">SHOCT domain-containing protein</fullName>
    </recommendedName>
</protein>
<keyword evidence="3" id="KW-1185">Reference proteome</keyword>
<evidence type="ECO:0000313" key="2">
    <source>
        <dbReference type="EMBL" id="PAV10251.1"/>
    </source>
</evidence>
<feature type="compositionally biased region" description="Acidic residues" evidence="1">
    <location>
        <begin position="151"/>
        <end position="161"/>
    </location>
</feature>
<proteinExistence type="predicted"/>
<name>A0AAX0QA09_9EURY</name>
<gene>
    <name evidence="2" type="ORF">ASJ83_07305</name>
</gene>
<dbReference type="Proteomes" id="UP000243820">
    <property type="component" value="Unassembled WGS sequence"/>
</dbReference>
<evidence type="ECO:0008006" key="4">
    <source>
        <dbReference type="Google" id="ProtNLM"/>
    </source>
</evidence>
<feature type="region of interest" description="Disordered" evidence="1">
    <location>
        <begin position="294"/>
        <end position="318"/>
    </location>
</feature>